<keyword evidence="2" id="KW-0732">Signal</keyword>
<feature type="coiled-coil region" evidence="1">
    <location>
        <begin position="579"/>
        <end position="635"/>
    </location>
</feature>
<keyword evidence="1" id="KW-0175">Coiled coil</keyword>
<reference evidence="3 4" key="1">
    <citation type="journal article" date="2019" name="PLoS Negl. Trop. Dis.">
        <title>Whole genome sequencing of Entamoeba nuttalli reveals mammalian host-related molecular signatures and a novel octapeptide-repeat surface protein.</title>
        <authorList>
            <person name="Tanaka M."/>
            <person name="Makiuchi T."/>
            <person name="Komiyama T."/>
            <person name="Shiina T."/>
            <person name="Osaki K."/>
            <person name="Tachibana H."/>
        </authorList>
    </citation>
    <scope>NUCLEOTIDE SEQUENCE [LARGE SCALE GENOMIC DNA]</scope>
    <source>
        <strain evidence="3 4">P19-061405</strain>
    </source>
</reference>
<evidence type="ECO:0000313" key="4">
    <source>
        <dbReference type="Proteomes" id="UP001628156"/>
    </source>
</evidence>
<feature type="coiled-coil region" evidence="1">
    <location>
        <begin position="258"/>
        <end position="349"/>
    </location>
</feature>
<feature type="signal peptide" evidence="2">
    <location>
        <begin position="1"/>
        <end position="15"/>
    </location>
</feature>
<organism evidence="3 4">
    <name type="scientific">Entamoeba nuttalli</name>
    <dbReference type="NCBI Taxonomy" id="412467"/>
    <lineage>
        <taxon>Eukaryota</taxon>
        <taxon>Amoebozoa</taxon>
        <taxon>Evosea</taxon>
        <taxon>Archamoebae</taxon>
        <taxon>Mastigamoebida</taxon>
        <taxon>Entamoebidae</taxon>
        <taxon>Entamoeba</taxon>
    </lineage>
</organism>
<feature type="coiled-coil region" evidence="1">
    <location>
        <begin position="118"/>
        <end position="152"/>
    </location>
</feature>
<evidence type="ECO:0000256" key="1">
    <source>
        <dbReference type="SAM" id="Coils"/>
    </source>
</evidence>
<feature type="coiled-coil region" evidence="1">
    <location>
        <begin position="680"/>
        <end position="707"/>
    </location>
</feature>
<dbReference type="EMBL" id="BAAFRS010000013">
    <property type="protein sequence ID" value="GAB1219090.1"/>
    <property type="molecule type" value="Genomic_DNA"/>
</dbReference>
<evidence type="ECO:0000256" key="2">
    <source>
        <dbReference type="SAM" id="SignalP"/>
    </source>
</evidence>
<name>A0ABQ0D8C8_9EUKA</name>
<dbReference type="Proteomes" id="UP001628156">
    <property type="component" value="Unassembled WGS sequence"/>
</dbReference>
<evidence type="ECO:0000313" key="3">
    <source>
        <dbReference type="EMBL" id="GAB1219090.1"/>
    </source>
</evidence>
<feature type="coiled-coil region" evidence="1">
    <location>
        <begin position="424"/>
        <end position="526"/>
    </location>
</feature>
<protein>
    <recommendedName>
        <fullName evidence="5">Nuclease sbcCD subunit C</fullName>
    </recommendedName>
</protein>
<keyword evidence="4" id="KW-1185">Reference proteome</keyword>
<sequence>MKVILTLFILLLVQSKDVVDTVTFEIKPSPKNINELLTILDKEIERKNSSSIKRYEEASVKYQVNREKYSSMLISSKSQMTNIVEDINSIKKELQTLTLKRNALVQVKQNTKEIDQQIIVLKQNKKDKEKALKDINKRSKQLQKEYNKVNIHWEKAQKKRSNEKEFINKRMNKINQLKEIISLAIIKNKELKALSQEFINSMVCGNKIERETFFLMKNKTDKNSKRLMKLLQDARNLAEKLTQPKAKDIAKMKFKVQVEILEKNKAKTKSSIEELEKKLTFISQKIQNTLGECKIAAGVIKSSCESKLNTLKEERKNIKNEIRKEKSKLVDINNEYEKIKTQISEEVAQQALKEAKVGRQKMHVWMERCKKQIKDAREITGKLAIEEMEGCGTYQEAVINKRQMVVDRLVMLKQRRKEVYGKYVQLLEKEEKAVNKHIEELSKSGDKYEKSALVFAKYESKGVFEGNQRSEEMKKRANEQRRKAADQADLVISEWRILSREENKEIEELQKRAKEMKKEIKGIEEGLIRIDHNITIGIKKDELQEINNEIVMKHQVLKKLYSIIKKMVRRSVGKNAIMRKAAISRLVDLKRNKIEMKKQIQMLMKKASQAPVKEVTQIKKLMKKYERQAAQLVGEEMYMKQMIELCKERENGIRRREEKEMKIKGAQQSTQKGFVINQKMSKKESQYRESINNAKRLTRKMEIVEDKDKVILSAIIGKLRKRARHLAFELKNIEKKRRVVSGELVEWKYQFDQMIAKRSNEYRFEHGKLEDLIERLKKEEDSIVCKGSRSLYEQTIKMVKERMGIREEEFKDFKDEIHQIIKEINLAHGKCYNGIVDGIEGDQQKCKVCVNLAEFILRQARNGKSKNKIARMVLARCKASDKPHTCYSAAMSLMANFDSKVIETTPLQFCVHSNKCVVRDW</sequence>
<accession>A0ABQ0D8C8</accession>
<comment type="caution">
    <text evidence="3">The sequence shown here is derived from an EMBL/GenBank/DDBJ whole genome shotgun (WGS) entry which is preliminary data.</text>
</comment>
<feature type="chain" id="PRO_5047086263" description="Nuclease sbcCD subunit C" evidence="2">
    <location>
        <begin position="16"/>
        <end position="921"/>
    </location>
</feature>
<proteinExistence type="predicted"/>
<gene>
    <name evidence="3" type="ORF">ENUP19_0013G0011</name>
</gene>
<evidence type="ECO:0008006" key="5">
    <source>
        <dbReference type="Google" id="ProtNLM"/>
    </source>
</evidence>